<evidence type="ECO:0000256" key="7">
    <source>
        <dbReference type="ARBA" id="ARBA00022729"/>
    </source>
</evidence>
<evidence type="ECO:0000256" key="12">
    <source>
        <dbReference type="ARBA" id="ARBA00023139"/>
    </source>
</evidence>
<evidence type="ECO:0000259" key="17">
    <source>
        <dbReference type="Pfam" id="PF22461"/>
    </source>
</evidence>
<comment type="similarity">
    <text evidence="2">Belongs to the BexD/CtrA/VexA family.</text>
</comment>
<keyword evidence="7" id="KW-0732">Signal</keyword>
<evidence type="ECO:0000256" key="1">
    <source>
        <dbReference type="ARBA" id="ARBA00004571"/>
    </source>
</evidence>
<keyword evidence="4" id="KW-1134">Transmembrane beta strand</keyword>
<evidence type="ECO:0000313" key="18">
    <source>
        <dbReference type="EMBL" id="MCO4293675.1"/>
    </source>
</evidence>
<keyword evidence="12" id="KW-0564">Palmitate</keyword>
<dbReference type="GO" id="GO:0015159">
    <property type="term" value="F:polysaccharide transmembrane transporter activity"/>
    <property type="evidence" value="ECO:0007669"/>
    <property type="project" value="InterPro"/>
</dbReference>
<dbReference type="PANTHER" id="PTHR33619:SF3">
    <property type="entry name" value="POLYSACCHARIDE EXPORT PROTEIN GFCE-RELATED"/>
    <property type="match status" value="1"/>
</dbReference>
<gene>
    <name evidence="18" type="ORF">NF867_12450</name>
</gene>
<evidence type="ECO:0000256" key="10">
    <source>
        <dbReference type="ARBA" id="ARBA00023114"/>
    </source>
</evidence>
<evidence type="ECO:0000256" key="2">
    <source>
        <dbReference type="ARBA" id="ARBA00009450"/>
    </source>
</evidence>
<comment type="subcellular location">
    <subcellularLocation>
        <location evidence="1">Cell outer membrane</location>
        <topology evidence="1">Multi-pass membrane protein</topology>
    </subcellularLocation>
</comment>
<evidence type="ECO:0000313" key="19">
    <source>
        <dbReference type="Proteomes" id="UP001155182"/>
    </source>
</evidence>
<proteinExistence type="inferred from homology"/>
<protein>
    <submittedName>
        <fullName evidence="18">Polysaccharide biosynthesis/export family protein</fullName>
    </submittedName>
</protein>
<evidence type="ECO:0000256" key="5">
    <source>
        <dbReference type="ARBA" id="ARBA00022597"/>
    </source>
</evidence>
<dbReference type="InterPro" id="IPR003715">
    <property type="entry name" value="Poly_export_N"/>
</dbReference>
<evidence type="ECO:0000259" key="16">
    <source>
        <dbReference type="Pfam" id="PF02563"/>
    </source>
</evidence>
<name>A0A9X2F3T8_9SPHI</name>
<dbReference type="InterPro" id="IPR049712">
    <property type="entry name" value="Poly_export"/>
</dbReference>
<evidence type="ECO:0000256" key="15">
    <source>
        <dbReference type="SAM" id="Phobius"/>
    </source>
</evidence>
<dbReference type="InterPro" id="IPR054765">
    <property type="entry name" value="SLBB_dom"/>
</dbReference>
<dbReference type="GO" id="GO:0009279">
    <property type="term" value="C:cell outer membrane"/>
    <property type="evidence" value="ECO:0007669"/>
    <property type="project" value="UniProtKB-SubCell"/>
</dbReference>
<feature type="domain" description="Polysaccharide export protein N-terminal" evidence="16">
    <location>
        <begin position="51"/>
        <end position="147"/>
    </location>
</feature>
<evidence type="ECO:0000256" key="14">
    <source>
        <dbReference type="ARBA" id="ARBA00023288"/>
    </source>
</evidence>
<dbReference type="GO" id="GO:0046930">
    <property type="term" value="C:pore complex"/>
    <property type="evidence" value="ECO:0007669"/>
    <property type="project" value="UniProtKB-KW"/>
</dbReference>
<dbReference type="PROSITE" id="PS51257">
    <property type="entry name" value="PROKAR_LIPOPROTEIN"/>
    <property type="match status" value="1"/>
</dbReference>
<organism evidence="18 19">
    <name type="scientific">Solitalea agri</name>
    <dbReference type="NCBI Taxonomy" id="2953739"/>
    <lineage>
        <taxon>Bacteria</taxon>
        <taxon>Pseudomonadati</taxon>
        <taxon>Bacteroidota</taxon>
        <taxon>Sphingobacteriia</taxon>
        <taxon>Sphingobacteriales</taxon>
        <taxon>Sphingobacteriaceae</taxon>
        <taxon>Solitalea</taxon>
    </lineage>
</organism>
<sequence>MKRFFLPALLGWAFLVALLTGCVNQKQVTYFQPSDQNSDITKLPINNKYITTIQAGDILAVMVSSLSPEASAMFNPFPIQTVTTSQQTVQSNSGAPAMGYLVDEEGYISLPLAGKIKIDGLSTKAASDLLTQKLNKFLVDPTVNVRILNYKISVMGEVNRPSVYTIPNEKITLPEALSLAGDLTIYGKRHNVLVIRENNGQREFGRVDLTQRDLFNSPYYYLRSNDIVYVEPTSGRITSSDRAVQLAPVIISSLSLLTVIFATFMK</sequence>
<keyword evidence="10" id="KW-0626">Porin</keyword>
<keyword evidence="19" id="KW-1185">Reference proteome</keyword>
<keyword evidence="8" id="KW-0625">Polysaccharide transport</keyword>
<dbReference type="Proteomes" id="UP001155182">
    <property type="component" value="Unassembled WGS sequence"/>
</dbReference>
<accession>A0A9X2F3T8</accession>
<keyword evidence="14" id="KW-0449">Lipoprotein</keyword>
<dbReference type="GO" id="GO:0006811">
    <property type="term" value="P:monoatomic ion transport"/>
    <property type="evidence" value="ECO:0007669"/>
    <property type="project" value="UniProtKB-KW"/>
</dbReference>
<evidence type="ECO:0000256" key="4">
    <source>
        <dbReference type="ARBA" id="ARBA00022452"/>
    </source>
</evidence>
<keyword evidence="9" id="KW-0406">Ion transport</keyword>
<evidence type="ECO:0000256" key="11">
    <source>
        <dbReference type="ARBA" id="ARBA00023136"/>
    </source>
</evidence>
<keyword evidence="11 15" id="KW-0472">Membrane</keyword>
<dbReference type="Pfam" id="PF22461">
    <property type="entry name" value="SLBB_2"/>
    <property type="match status" value="1"/>
</dbReference>
<dbReference type="PANTHER" id="PTHR33619">
    <property type="entry name" value="POLYSACCHARIDE EXPORT PROTEIN GFCE-RELATED"/>
    <property type="match status" value="1"/>
</dbReference>
<evidence type="ECO:0000256" key="6">
    <source>
        <dbReference type="ARBA" id="ARBA00022692"/>
    </source>
</evidence>
<dbReference type="EMBL" id="JAMWYS010000037">
    <property type="protein sequence ID" value="MCO4293675.1"/>
    <property type="molecule type" value="Genomic_DNA"/>
</dbReference>
<keyword evidence="5" id="KW-0762">Sugar transport</keyword>
<dbReference type="RefSeq" id="WP_252588329.1">
    <property type="nucleotide sequence ID" value="NZ_JAMWYS010000037.1"/>
</dbReference>
<reference evidence="18" key="1">
    <citation type="submission" date="2022-06" db="EMBL/GenBank/DDBJ databases">
        <title>Solitalea sp. MAHUQ-68 isolated from rhizospheric soil.</title>
        <authorList>
            <person name="Huq M.A."/>
        </authorList>
    </citation>
    <scope>NUCLEOTIDE SEQUENCE</scope>
    <source>
        <strain evidence="18">MAHUQ-68</strain>
    </source>
</reference>
<evidence type="ECO:0000256" key="9">
    <source>
        <dbReference type="ARBA" id="ARBA00023065"/>
    </source>
</evidence>
<keyword evidence="13" id="KW-0998">Cell outer membrane</keyword>
<evidence type="ECO:0000256" key="13">
    <source>
        <dbReference type="ARBA" id="ARBA00023237"/>
    </source>
</evidence>
<dbReference type="GO" id="GO:0015288">
    <property type="term" value="F:porin activity"/>
    <property type="evidence" value="ECO:0007669"/>
    <property type="project" value="UniProtKB-KW"/>
</dbReference>
<keyword evidence="3" id="KW-0813">Transport</keyword>
<feature type="transmembrane region" description="Helical" evidence="15">
    <location>
        <begin position="246"/>
        <end position="265"/>
    </location>
</feature>
<keyword evidence="6 15" id="KW-0812">Transmembrane</keyword>
<feature type="domain" description="SLBB" evidence="17">
    <location>
        <begin position="151"/>
        <end position="230"/>
    </location>
</feature>
<dbReference type="Gene3D" id="3.30.1950.10">
    <property type="entry name" value="wza like domain"/>
    <property type="match status" value="1"/>
</dbReference>
<dbReference type="AlphaFoldDB" id="A0A9X2F3T8"/>
<keyword evidence="15" id="KW-1133">Transmembrane helix</keyword>
<comment type="caution">
    <text evidence="18">The sequence shown here is derived from an EMBL/GenBank/DDBJ whole genome shotgun (WGS) entry which is preliminary data.</text>
</comment>
<evidence type="ECO:0000256" key="3">
    <source>
        <dbReference type="ARBA" id="ARBA00022448"/>
    </source>
</evidence>
<evidence type="ECO:0000256" key="8">
    <source>
        <dbReference type="ARBA" id="ARBA00023047"/>
    </source>
</evidence>
<dbReference type="Pfam" id="PF02563">
    <property type="entry name" value="Poly_export"/>
    <property type="match status" value="1"/>
</dbReference>